<dbReference type="SMART" id="SM01130">
    <property type="entry name" value="DHDPS"/>
    <property type="match status" value="1"/>
</dbReference>
<name>A0AAP2GIE7_9BACT</name>
<keyword evidence="2 3" id="KW-0456">Lyase</keyword>
<protein>
    <submittedName>
        <fullName evidence="6">Dihydrodipicolinate synthase family protein</fullName>
    </submittedName>
</protein>
<dbReference type="InterPro" id="IPR002220">
    <property type="entry name" value="DapA-like"/>
</dbReference>
<dbReference type="Proteomes" id="UP001319200">
    <property type="component" value="Unassembled WGS sequence"/>
</dbReference>
<dbReference type="Gene3D" id="3.20.20.70">
    <property type="entry name" value="Aldolase class I"/>
    <property type="match status" value="1"/>
</dbReference>
<keyword evidence="5" id="KW-0732">Signal</keyword>
<organism evidence="6 7">
    <name type="scientific">Chryseosolibacter histidini</name>
    <dbReference type="NCBI Taxonomy" id="2782349"/>
    <lineage>
        <taxon>Bacteria</taxon>
        <taxon>Pseudomonadati</taxon>
        <taxon>Bacteroidota</taxon>
        <taxon>Cytophagia</taxon>
        <taxon>Cytophagales</taxon>
        <taxon>Chryseotaleaceae</taxon>
        <taxon>Chryseosolibacter</taxon>
    </lineage>
</organism>
<comment type="similarity">
    <text evidence="1 3">Belongs to the DapA family.</text>
</comment>
<evidence type="ECO:0000256" key="1">
    <source>
        <dbReference type="ARBA" id="ARBA00007592"/>
    </source>
</evidence>
<dbReference type="InterPro" id="IPR013785">
    <property type="entry name" value="Aldolase_TIM"/>
</dbReference>
<dbReference type="EMBL" id="JAHESF010000007">
    <property type="protein sequence ID" value="MBT1696984.1"/>
    <property type="molecule type" value="Genomic_DNA"/>
</dbReference>
<evidence type="ECO:0000256" key="2">
    <source>
        <dbReference type="ARBA" id="ARBA00023239"/>
    </source>
</evidence>
<dbReference type="RefSeq" id="WP_254162620.1">
    <property type="nucleotide sequence ID" value="NZ_JAHESF010000007.1"/>
</dbReference>
<dbReference type="Pfam" id="PF00701">
    <property type="entry name" value="DHDPS"/>
    <property type="match status" value="1"/>
</dbReference>
<feature type="signal peptide" evidence="5">
    <location>
        <begin position="1"/>
        <end position="30"/>
    </location>
</feature>
<evidence type="ECO:0000313" key="7">
    <source>
        <dbReference type="Proteomes" id="UP001319200"/>
    </source>
</evidence>
<dbReference type="SUPFAM" id="SSF51569">
    <property type="entry name" value="Aldolase"/>
    <property type="match status" value="1"/>
</dbReference>
<comment type="caution">
    <text evidence="6">The sequence shown here is derived from an EMBL/GenBank/DDBJ whole genome shotgun (WGS) entry which is preliminary data.</text>
</comment>
<gene>
    <name evidence="6" type="ORF">KK083_08875</name>
</gene>
<dbReference type="InterPro" id="IPR006311">
    <property type="entry name" value="TAT_signal"/>
</dbReference>
<dbReference type="PIRSF" id="PIRSF001365">
    <property type="entry name" value="DHDPS"/>
    <property type="match status" value="1"/>
</dbReference>
<sequence>MKGRRSFLSKVAAGAAALTLAGAHRSVSRAADTEAEERKFVPVMITPFRSDMKIDFDALSRLVDFYLASGVKGFFANCLSSEMYQLEAEERLALARHVVKRVNGAVPVVATGSFGQSIEERATFAKAMYHTGVDAVILITSHFADKEESDAILKQNFEKFFALTDMIPMGTYECPSPYKRILTPEVLRPLLETNRLIYHKDTTLDLEKIRVKLEMARGSRLELYDAHTPNAMASLQMGAKGLSCIAGNFYPEIFAWMCKHTGNPEKQEDMTWLQAALTRADNIISQGYPLSAKYFLQKRGVSLEIISRATKTPLTETQKQNLDGVYKELQGWHERLGIKPAH</sequence>
<accession>A0AAP2GIE7</accession>
<reference evidence="6 7" key="1">
    <citation type="submission" date="2021-05" db="EMBL/GenBank/DDBJ databases">
        <title>A Polyphasic approach of four new species of the genus Ohtaekwangia: Ohtaekwangia histidinii sp. nov., Ohtaekwangia cretensis sp. nov., Ohtaekwangia indiensis sp. nov., Ohtaekwangia reichenbachii sp. nov. from diverse environment.</title>
        <authorList>
            <person name="Octaviana S."/>
        </authorList>
    </citation>
    <scope>NUCLEOTIDE SEQUENCE [LARGE SCALE GENOMIC DNA]</scope>
    <source>
        <strain evidence="6 7">PWU4</strain>
    </source>
</reference>
<dbReference type="GO" id="GO:0008840">
    <property type="term" value="F:4-hydroxy-tetrahydrodipicolinate synthase activity"/>
    <property type="evidence" value="ECO:0007669"/>
    <property type="project" value="TreeGrafter"/>
</dbReference>
<dbReference type="CDD" id="cd00408">
    <property type="entry name" value="DHDPS-like"/>
    <property type="match status" value="1"/>
</dbReference>
<keyword evidence="7" id="KW-1185">Reference proteome</keyword>
<dbReference type="PANTHER" id="PTHR12128">
    <property type="entry name" value="DIHYDRODIPICOLINATE SYNTHASE"/>
    <property type="match status" value="1"/>
</dbReference>
<feature type="chain" id="PRO_5042957687" evidence="5">
    <location>
        <begin position="31"/>
        <end position="342"/>
    </location>
</feature>
<dbReference type="PANTHER" id="PTHR12128:SF66">
    <property type="entry name" value="4-HYDROXY-2-OXOGLUTARATE ALDOLASE, MITOCHONDRIAL"/>
    <property type="match status" value="1"/>
</dbReference>
<feature type="active site" description="Schiff-base intermediate with substrate" evidence="4">
    <location>
        <position position="200"/>
    </location>
</feature>
<evidence type="ECO:0000313" key="6">
    <source>
        <dbReference type="EMBL" id="MBT1696984.1"/>
    </source>
</evidence>
<proteinExistence type="inferred from homology"/>
<feature type="active site" description="Proton donor/acceptor" evidence="4">
    <location>
        <position position="172"/>
    </location>
</feature>
<evidence type="ECO:0000256" key="5">
    <source>
        <dbReference type="SAM" id="SignalP"/>
    </source>
</evidence>
<evidence type="ECO:0000256" key="3">
    <source>
        <dbReference type="PIRNR" id="PIRNR001365"/>
    </source>
</evidence>
<dbReference type="AlphaFoldDB" id="A0AAP2GIE7"/>
<dbReference type="PROSITE" id="PS51318">
    <property type="entry name" value="TAT"/>
    <property type="match status" value="1"/>
</dbReference>
<evidence type="ECO:0000256" key="4">
    <source>
        <dbReference type="PIRSR" id="PIRSR001365-1"/>
    </source>
</evidence>